<keyword evidence="2 3" id="KW-0802">TPR repeat</keyword>
<keyword evidence="6" id="KW-1185">Reference proteome</keyword>
<dbReference type="RefSeq" id="XP_062628712.1">
    <property type="nucleotide sequence ID" value="XM_062772728.1"/>
</dbReference>
<dbReference type="GeneID" id="87809389"/>
<evidence type="ECO:0000256" key="4">
    <source>
        <dbReference type="SAM" id="Coils"/>
    </source>
</evidence>
<evidence type="ECO:0000313" key="5">
    <source>
        <dbReference type="EMBL" id="WOO82680.1"/>
    </source>
</evidence>
<dbReference type="PROSITE" id="PS50005">
    <property type="entry name" value="TPR"/>
    <property type="match status" value="2"/>
</dbReference>
<proteinExistence type="predicted"/>
<accession>A0AAF1BLV6</accession>
<dbReference type="Pfam" id="PF13432">
    <property type="entry name" value="TPR_16"/>
    <property type="match status" value="1"/>
</dbReference>
<feature type="coiled-coil region" evidence="4">
    <location>
        <begin position="454"/>
        <end position="484"/>
    </location>
</feature>
<dbReference type="EMBL" id="CP086717">
    <property type="protein sequence ID" value="WOO82680.1"/>
    <property type="molecule type" value="Genomic_DNA"/>
</dbReference>
<dbReference type="SUPFAM" id="SSF48452">
    <property type="entry name" value="TPR-like"/>
    <property type="match status" value="1"/>
</dbReference>
<evidence type="ECO:0000256" key="3">
    <source>
        <dbReference type="PROSITE-ProRule" id="PRU00339"/>
    </source>
</evidence>
<keyword evidence="4" id="KW-0175">Coiled coil</keyword>
<dbReference type="PANTHER" id="PTHR16193:SF0">
    <property type="entry name" value="TETRATRICOPEPTIDE REPEAT PROTEIN 27"/>
    <property type="match status" value="1"/>
</dbReference>
<sequence length="886" mass="97822">MSQTEWALANASAAPAGAADADLSGAVAKADFQSVLFAEQTKRALAAVPGLFDKLADAPAATTKAELSTDDQLVLLSAAVALQHAFVQANWTGPDLAFGPSEVIAAVTGAAVADKEAANTAANAAALPLLTLLGEPAYHLATHPALFLLSIRILAFLAKQPTPLATIPWWLLRSHLIHLALLDEPVALADEVLSAVIALIEKAPDADTAASLNLEIGLLHNRLGNDKAANQAFLAAARTSGLEFELTGAFGKRTKFQVDDTPLLVLLAESRQRDGDDAKDAVPVNIPKGLALNDDTLLEETEFTKVTQTPDSSVRLSHLDPANQPALHPLDQALLLSLCLAQKNSSPTHGLTVEQMTPFVARVIPHPRNWSVHTTALLLRSRLEATRSRTVERSTLQLAALIEQMPTADSEPAERLKYFHQLPLPSKWEMERELGNRYLSLGVVRSALDIFTRLELWEDAVACLQRMEREAEAERIVKDLLEGRKIESDIVVSLGKSSLSDARRQKMGKAREAKLWCLLGDLTLNSEDAPRDPAGVRERAIQHYKHAWEVSGHSSSRAMRSLGSLYTSAHEYEEAVPAFRHALGINPLYPQVWFTLGVALMRLERWSEARDAFKREVSVRDEDSEGWNNLAAVYLRLNEEGVPKGETPPPVTFENKTLAFRALKSGLRTSYNNWRMWQNYMIVAIDVGELAESARAMTRVIEEMGSKDPILAVDTEVLDKLVDSVTRDDWNNGKGPADGKPPRTSNEGWGLLPIVERLFDNTILPRVSDSARVWKAHARLLRWKEDWAGAIEDYIRAYRVSVANDEQVERVPARWRDAVHEVEDLVATLTALGPRVPKVEGKKGGDWRFQARGIVRTFMGRTKDAFEDQPEWDNLKELLDDLKRSD</sequence>
<dbReference type="InterPro" id="IPR011990">
    <property type="entry name" value="TPR-like_helical_dom_sf"/>
</dbReference>
<name>A0AAF1BLV6_9TREE</name>
<dbReference type="SMART" id="SM00028">
    <property type="entry name" value="TPR"/>
    <property type="match status" value="3"/>
</dbReference>
<feature type="repeat" description="TPR" evidence="3">
    <location>
        <begin position="556"/>
        <end position="589"/>
    </location>
</feature>
<evidence type="ECO:0000313" key="6">
    <source>
        <dbReference type="Proteomes" id="UP000827549"/>
    </source>
</evidence>
<feature type="repeat" description="TPR" evidence="3">
    <location>
        <begin position="590"/>
        <end position="623"/>
    </location>
</feature>
<dbReference type="AlphaFoldDB" id="A0AAF1BLV6"/>
<evidence type="ECO:0000256" key="2">
    <source>
        <dbReference type="ARBA" id="ARBA00022803"/>
    </source>
</evidence>
<dbReference type="Gene3D" id="1.25.40.10">
    <property type="entry name" value="Tetratricopeptide repeat domain"/>
    <property type="match status" value="1"/>
</dbReference>
<evidence type="ECO:0000256" key="1">
    <source>
        <dbReference type="ARBA" id="ARBA00022737"/>
    </source>
</evidence>
<dbReference type="PROSITE" id="PS50293">
    <property type="entry name" value="TPR_REGION"/>
    <property type="match status" value="1"/>
</dbReference>
<dbReference type="Proteomes" id="UP000827549">
    <property type="component" value="Chromosome 4"/>
</dbReference>
<organism evidence="5 6">
    <name type="scientific">Vanrija pseudolonga</name>
    <dbReference type="NCBI Taxonomy" id="143232"/>
    <lineage>
        <taxon>Eukaryota</taxon>
        <taxon>Fungi</taxon>
        <taxon>Dikarya</taxon>
        <taxon>Basidiomycota</taxon>
        <taxon>Agaricomycotina</taxon>
        <taxon>Tremellomycetes</taxon>
        <taxon>Trichosporonales</taxon>
        <taxon>Trichosporonaceae</taxon>
        <taxon>Vanrija</taxon>
    </lineage>
</organism>
<reference evidence="5" key="1">
    <citation type="submission" date="2023-10" db="EMBL/GenBank/DDBJ databases">
        <authorList>
            <person name="Noh H."/>
        </authorList>
    </citation>
    <scope>NUCLEOTIDE SEQUENCE</scope>
    <source>
        <strain evidence="5">DUCC4014</strain>
    </source>
</reference>
<gene>
    <name evidence="5" type="primary">SPAC19B12.01</name>
    <name evidence="5" type="ORF">LOC62_04G006163</name>
</gene>
<dbReference type="InterPro" id="IPR019734">
    <property type="entry name" value="TPR_rpt"/>
</dbReference>
<dbReference type="PANTHER" id="PTHR16193">
    <property type="entry name" value="TETRATRICOPEPTIDE REPEAT PROTEIN 27"/>
    <property type="match status" value="1"/>
</dbReference>
<keyword evidence="1" id="KW-0677">Repeat</keyword>
<protein>
    <submittedName>
        <fullName evidence="5">TPR repeat-containing protein</fullName>
    </submittedName>
</protein>
<dbReference type="InterPro" id="IPR044244">
    <property type="entry name" value="TTC27/Emw1"/>
</dbReference>